<dbReference type="EMBL" id="CAJMWY010001088">
    <property type="protein sequence ID" value="CAE6458425.1"/>
    <property type="molecule type" value="Genomic_DNA"/>
</dbReference>
<comment type="caution">
    <text evidence="2">The sequence shown here is derived from an EMBL/GenBank/DDBJ whole genome shotgun (WGS) entry which is preliminary data.</text>
</comment>
<reference evidence="2" key="1">
    <citation type="submission" date="2021-01" db="EMBL/GenBank/DDBJ databases">
        <authorList>
            <person name="Kaushik A."/>
        </authorList>
    </citation>
    <scope>NUCLEOTIDE SEQUENCE</scope>
    <source>
        <strain evidence="3">AG4-R118</strain>
        <strain evidence="2">AG4-RS23</strain>
    </source>
</reference>
<feature type="chain" id="PRO_5036430406" description="Transmembrane protein" evidence="1">
    <location>
        <begin position="24"/>
        <end position="193"/>
    </location>
</feature>
<name>A0A8H3BJJ0_9AGAM</name>
<evidence type="ECO:0000313" key="4">
    <source>
        <dbReference type="Proteomes" id="UP000663861"/>
    </source>
</evidence>
<proteinExistence type="predicted"/>
<evidence type="ECO:0000313" key="2">
    <source>
        <dbReference type="EMBL" id="CAE6458425.1"/>
    </source>
</evidence>
<evidence type="ECO:0000256" key="1">
    <source>
        <dbReference type="SAM" id="SignalP"/>
    </source>
</evidence>
<keyword evidence="1" id="KW-0732">Signal</keyword>
<dbReference type="OrthoDB" id="538223at2759"/>
<feature type="signal peptide" evidence="1">
    <location>
        <begin position="1"/>
        <end position="23"/>
    </location>
</feature>
<dbReference type="Proteomes" id="UP000663888">
    <property type="component" value="Unassembled WGS sequence"/>
</dbReference>
<sequence>MLAFSRLTSFILFVLSLSLFTYALPAPGASGALSTRDAKCDQLVDIVVGLKTKVDTCISAALKAEVVADVTAQLNLVVGHVESCAHAVVAIGPVTDIDDIVKADVAAKVAAIIAVILKACLRLSIKFGLQVLLDLFAKIDVVLKLLLVNLGACVDGIVILVSKIAVATCAHILAKLNFKLCLNTLALVNVGIY</sequence>
<accession>A0A8H3BJJ0</accession>
<protein>
    <recommendedName>
        <fullName evidence="5">Transmembrane protein</fullName>
    </recommendedName>
</protein>
<gene>
    <name evidence="3" type="ORF">RDB_LOCUS148332</name>
    <name evidence="2" type="ORF">RDB_LOCUS65241</name>
</gene>
<evidence type="ECO:0008006" key="5">
    <source>
        <dbReference type="Google" id="ProtNLM"/>
    </source>
</evidence>
<evidence type="ECO:0000313" key="3">
    <source>
        <dbReference type="EMBL" id="CAE6497183.1"/>
    </source>
</evidence>
<organism evidence="2 4">
    <name type="scientific">Rhizoctonia solani</name>
    <dbReference type="NCBI Taxonomy" id="456999"/>
    <lineage>
        <taxon>Eukaryota</taxon>
        <taxon>Fungi</taxon>
        <taxon>Dikarya</taxon>
        <taxon>Basidiomycota</taxon>
        <taxon>Agaricomycotina</taxon>
        <taxon>Agaricomycetes</taxon>
        <taxon>Cantharellales</taxon>
        <taxon>Ceratobasidiaceae</taxon>
        <taxon>Rhizoctonia</taxon>
    </lineage>
</organism>
<dbReference type="EMBL" id="CAJMWX010001580">
    <property type="protein sequence ID" value="CAE6497183.1"/>
    <property type="molecule type" value="Genomic_DNA"/>
</dbReference>
<dbReference type="Proteomes" id="UP000663861">
    <property type="component" value="Unassembled WGS sequence"/>
</dbReference>
<dbReference type="AlphaFoldDB" id="A0A8H3BJJ0"/>